<keyword evidence="3 7" id="KW-0863">Zinc-finger</keyword>
<evidence type="ECO:0000256" key="3">
    <source>
        <dbReference type="ARBA" id="ARBA00022771"/>
    </source>
</evidence>
<feature type="region of interest" description="Disordered" evidence="8">
    <location>
        <begin position="576"/>
        <end position="595"/>
    </location>
</feature>
<evidence type="ECO:0000256" key="5">
    <source>
        <dbReference type="ARBA" id="ARBA00023125"/>
    </source>
</evidence>
<dbReference type="GeneTree" id="ENSGT00940000162952"/>
<dbReference type="AlphaFoldDB" id="W5KFX6"/>
<dbReference type="GO" id="GO:0008270">
    <property type="term" value="F:zinc ion binding"/>
    <property type="evidence" value="ECO:0007669"/>
    <property type="project" value="UniProtKB-KW"/>
</dbReference>
<dbReference type="GO" id="GO:0042393">
    <property type="term" value="F:histone binding"/>
    <property type="evidence" value="ECO:0007669"/>
    <property type="project" value="TreeGrafter"/>
</dbReference>
<feature type="region of interest" description="Disordered" evidence="8">
    <location>
        <begin position="365"/>
        <end position="391"/>
    </location>
</feature>
<keyword evidence="6" id="KW-0539">Nucleus</keyword>
<dbReference type="Gene3D" id="3.30.60.160">
    <property type="match status" value="1"/>
</dbReference>
<feature type="compositionally biased region" description="Pro residues" evidence="8">
    <location>
        <begin position="367"/>
        <end position="378"/>
    </location>
</feature>
<dbReference type="Bgee" id="ENSAMXG00000006318">
    <property type="expression patterns" value="Expressed in testis and 3 other cell types or tissues"/>
</dbReference>
<reference evidence="12" key="1">
    <citation type="submission" date="2013-03" db="EMBL/GenBank/DDBJ databases">
        <authorList>
            <person name="Jeffery W."/>
            <person name="Warren W."/>
            <person name="Wilson R.K."/>
        </authorList>
    </citation>
    <scope>NUCLEOTIDE SEQUENCE</scope>
    <source>
        <strain evidence="12">female</strain>
    </source>
</reference>
<dbReference type="STRING" id="7994.ENSAMXP00000006487"/>
<evidence type="ECO:0000256" key="6">
    <source>
        <dbReference type="ARBA" id="ARBA00023242"/>
    </source>
</evidence>
<feature type="compositionally biased region" description="Low complexity" evidence="8">
    <location>
        <begin position="91"/>
        <end position="126"/>
    </location>
</feature>
<evidence type="ECO:0000256" key="7">
    <source>
        <dbReference type="PROSITE-ProRule" id="PRU00367"/>
    </source>
</evidence>
<feature type="compositionally biased region" description="Polar residues" evidence="8">
    <location>
        <begin position="608"/>
        <end position="618"/>
    </location>
</feature>
<feature type="region of interest" description="Disordered" evidence="8">
    <location>
        <begin position="603"/>
        <end position="627"/>
    </location>
</feature>
<dbReference type="PROSITE" id="PS50105">
    <property type="entry name" value="SAM_DOMAIN"/>
    <property type="match status" value="1"/>
</dbReference>
<dbReference type="PANTHER" id="PTHR12247:SF88">
    <property type="entry name" value="POLYHOMEOTIC-LIKE PROTEIN 3"/>
    <property type="match status" value="1"/>
</dbReference>
<dbReference type="GO" id="GO:0045892">
    <property type="term" value="P:negative regulation of DNA-templated transcription"/>
    <property type="evidence" value="ECO:0007669"/>
    <property type="project" value="TreeGrafter"/>
</dbReference>
<sequence length="847" mass="91732">MEEDSGEVVASNTSVQTTTVSSMSTPSAQHTQPGHTDRHTVQVIQQAVHRPAGVAQYLQQMYAAQQHHIMLQTLHQHHQPTCPAAHTSVGSTHQSNSQQTTSSPSSANGSSAVPLPSSSLSQLQSPTVSASTGTISQQAVLLGNGSAPGSQAQMYLRTQMLILAPAATVAADLPALCSASSQPLSTQVPSLALRTHLPGALSAAHGIQLKSTQGQTLVTPLPRMSICPLKSTQLSQALTETSRRASPALVRHQMNCPPSPKGATPQFILQSGVAQRQGQPFALRVTSQDSSHPPLSLLSQTTPTSTAVLSHHCEVVSSHTPCDHLANQKTEQQQSVVASTSMLPALPDPPPLHLAPVVDPLCHPQPLSFPPPPPPLTLAPPRLSAAAPPPPSVQRLSLRSVHALAVQSDHMLLSEDELPVAETLAQLPYQNLPPPQTAAVDLKVQPNAHMDAALAQSLQEDRLDVLRHEVQKCPDRSRTPSPPALTPTVEKHNSCRDVTQHNAQTVPSELSCLQSSRSVIQLAEGAALQPAARSSSSSSPPASQQPQQASNRPHILTHLIEGFVFTEGLEPFPASLKKSQQAQLPKTQELPENREPAQSDLLLDTEQPENSSDSNMDNTAAEDERSEMSPLNLLQCEFCGKKSYTHTFHRSKRFCSMTCIRSFNVSSTDPAAVLRAHRVNRWSSRPIGRRGRPPGRMNRTQREHFYRQVTERNNLHSYRVITPQVSVSSPRVGEKKCEDAPSPRTTRLHGQVERYGEREQEEREREDCSSSSTGLLDCSPALWSVEQVCSYISSLPGCQDMVAEFRSQEIDGQALLLLTEEHLMSAMNIKLGPALKICSQINSLKRH</sequence>
<dbReference type="SUPFAM" id="SSF47769">
    <property type="entry name" value="SAM/Pointed domain"/>
    <property type="match status" value="1"/>
</dbReference>
<dbReference type="GO" id="GO:0003682">
    <property type="term" value="F:chromatin binding"/>
    <property type="evidence" value="ECO:0007669"/>
    <property type="project" value="TreeGrafter"/>
</dbReference>
<keyword evidence="2" id="KW-0479">Metal-binding</keyword>
<organism evidence="11 12">
    <name type="scientific">Astyanax mexicanus</name>
    <name type="common">Blind cave fish</name>
    <name type="synonym">Astyanax fasciatus mexicanus</name>
    <dbReference type="NCBI Taxonomy" id="7994"/>
    <lineage>
        <taxon>Eukaryota</taxon>
        <taxon>Metazoa</taxon>
        <taxon>Chordata</taxon>
        <taxon>Craniata</taxon>
        <taxon>Vertebrata</taxon>
        <taxon>Euteleostomi</taxon>
        <taxon>Actinopterygii</taxon>
        <taxon>Neopterygii</taxon>
        <taxon>Teleostei</taxon>
        <taxon>Ostariophysi</taxon>
        <taxon>Characiformes</taxon>
        <taxon>Characoidei</taxon>
        <taxon>Acestrorhamphidae</taxon>
        <taxon>Acestrorhamphinae</taxon>
        <taxon>Astyanax</taxon>
    </lineage>
</organism>
<reference evidence="11" key="4">
    <citation type="submission" date="2025-09" db="UniProtKB">
        <authorList>
            <consortium name="Ensembl"/>
        </authorList>
    </citation>
    <scope>IDENTIFICATION</scope>
</reference>
<evidence type="ECO:0000256" key="4">
    <source>
        <dbReference type="ARBA" id="ARBA00022833"/>
    </source>
</evidence>
<feature type="region of interest" description="Disordered" evidence="8">
    <location>
        <begin position="524"/>
        <end position="552"/>
    </location>
</feature>
<feature type="domain" description="SAM" evidence="9">
    <location>
        <begin position="783"/>
        <end position="847"/>
    </location>
</feature>
<evidence type="ECO:0000256" key="1">
    <source>
        <dbReference type="ARBA" id="ARBA00004123"/>
    </source>
</evidence>
<evidence type="ECO:0000256" key="2">
    <source>
        <dbReference type="ARBA" id="ARBA00022723"/>
    </source>
</evidence>
<dbReference type="Pfam" id="PF21319">
    <property type="entry name" value="zf-FCS_1"/>
    <property type="match status" value="1"/>
</dbReference>
<keyword evidence="4" id="KW-0862">Zinc</keyword>
<feature type="compositionally biased region" description="Polar residues" evidence="8">
    <location>
        <begin position="577"/>
        <end position="586"/>
    </location>
</feature>
<proteinExistence type="predicted"/>
<feature type="compositionally biased region" description="Low complexity" evidence="8">
    <location>
        <begin position="526"/>
        <end position="550"/>
    </location>
</feature>
<dbReference type="GO" id="GO:0003677">
    <property type="term" value="F:DNA binding"/>
    <property type="evidence" value="ECO:0007669"/>
    <property type="project" value="UniProtKB-KW"/>
</dbReference>
<dbReference type="SMART" id="SM00454">
    <property type="entry name" value="SAM"/>
    <property type="match status" value="1"/>
</dbReference>
<feature type="compositionally biased region" description="Basic and acidic residues" evidence="8">
    <location>
        <begin position="750"/>
        <end position="768"/>
    </location>
</feature>
<comment type="subcellular location">
    <subcellularLocation>
        <location evidence="1">Nucleus</location>
    </subcellularLocation>
</comment>
<feature type="region of interest" description="Disordered" evidence="8">
    <location>
        <begin position="730"/>
        <end position="772"/>
    </location>
</feature>
<dbReference type="PANTHER" id="PTHR12247">
    <property type="entry name" value="POLYCOMB GROUP PROTEIN"/>
    <property type="match status" value="1"/>
</dbReference>
<dbReference type="GO" id="GO:0035102">
    <property type="term" value="C:PRC1 complex"/>
    <property type="evidence" value="ECO:0007669"/>
    <property type="project" value="TreeGrafter"/>
</dbReference>
<dbReference type="eggNOG" id="ENOG502QS5Q">
    <property type="taxonomic scope" value="Eukaryota"/>
</dbReference>
<feature type="compositionally biased region" description="Basic and acidic residues" evidence="8">
    <location>
        <begin position="732"/>
        <end position="741"/>
    </location>
</feature>
<dbReference type="InterPro" id="IPR012313">
    <property type="entry name" value="Znf_FCS"/>
</dbReference>
<accession>W5KFX6</accession>
<evidence type="ECO:0000259" key="10">
    <source>
        <dbReference type="PROSITE" id="PS51024"/>
    </source>
</evidence>
<dbReference type="InterPro" id="IPR001660">
    <property type="entry name" value="SAM"/>
</dbReference>
<feature type="domain" description="FCS-type" evidence="10">
    <location>
        <begin position="627"/>
        <end position="661"/>
    </location>
</feature>
<feature type="region of interest" description="Disordered" evidence="8">
    <location>
        <begin position="471"/>
        <end position="493"/>
    </location>
</feature>
<feature type="region of interest" description="Disordered" evidence="8">
    <location>
        <begin position="75"/>
        <end position="126"/>
    </location>
</feature>
<dbReference type="PROSITE" id="PS51024">
    <property type="entry name" value="ZF_FCS"/>
    <property type="match status" value="1"/>
</dbReference>
<dbReference type="Ensembl" id="ENSAMXT00000006487.2">
    <property type="protein sequence ID" value="ENSAMXP00000006487.2"/>
    <property type="gene ID" value="ENSAMXG00000006318.2"/>
</dbReference>
<evidence type="ECO:0000313" key="12">
    <source>
        <dbReference type="Proteomes" id="UP000018467"/>
    </source>
</evidence>
<feature type="compositionally biased region" description="Low complexity" evidence="8">
    <location>
        <begin position="8"/>
        <end position="27"/>
    </location>
</feature>
<dbReference type="InterPro" id="IPR013761">
    <property type="entry name" value="SAM/pointed_sf"/>
</dbReference>
<reference evidence="12" key="2">
    <citation type="journal article" date="2014" name="Nat. Commun.">
        <title>The cavefish genome reveals candidate genes for eye loss.</title>
        <authorList>
            <person name="McGaugh S.E."/>
            <person name="Gross J.B."/>
            <person name="Aken B."/>
            <person name="Blin M."/>
            <person name="Borowsky R."/>
            <person name="Chalopin D."/>
            <person name="Hinaux H."/>
            <person name="Jeffery W.R."/>
            <person name="Keene A."/>
            <person name="Ma L."/>
            <person name="Minx P."/>
            <person name="Murphy D."/>
            <person name="O'Quin K.E."/>
            <person name="Retaux S."/>
            <person name="Rohner N."/>
            <person name="Searle S.M."/>
            <person name="Stahl B.A."/>
            <person name="Tabin C."/>
            <person name="Volff J.N."/>
            <person name="Yoshizawa M."/>
            <person name="Warren W.C."/>
        </authorList>
    </citation>
    <scope>NUCLEOTIDE SEQUENCE [LARGE SCALE GENOMIC DNA]</scope>
    <source>
        <strain evidence="12">female</strain>
    </source>
</reference>
<dbReference type="InterPro" id="IPR038603">
    <property type="entry name" value="Znf_FCS_sf"/>
</dbReference>
<evidence type="ECO:0000313" key="11">
    <source>
        <dbReference type="Ensembl" id="ENSAMXP00000006487.2"/>
    </source>
</evidence>
<keyword evidence="5" id="KW-0238">DNA-binding</keyword>
<dbReference type="CDD" id="cd09577">
    <property type="entry name" value="SAM_Ph1_2_3"/>
    <property type="match status" value="1"/>
</dbReference>
<evidence type="ECO:0000256" key="8">
    <source>
        <dbReference type="SAM" id="MobiDB-lite"/>
    </source>
</evidence>
<keyword evidence="12" id="KW-1185">Reference proteome</keyword>
<dbReference type="Gene3D" id="1.10.150.50">
    <property type="entry name" value="Transcription Factor, Ets-1"/>
    <property type="match status" value="1"/>
</dbReference>
<dbReference type="InterPro" id="IPR050548">
    <property type="entry name" value="PcG_chromatin_remod_factors"/>
</dbReference>
<dbReference type="Proteomes" id="UP000018467">
    <property type="component" value="Unassembled WGS sequence"/>
</dbReference>
<feature type="region of interest" description="Disordered" evidence="8">
    <location>
        <begin position="1"/>
        <end position="39"/>
    </location>
</feature>
<dbReference type="HOGENOM" id="CLU_012048_0_0_1"/>
<protein>
    <submittedName>
        <fullName evidence="11">Polyhomeotic homolog 3</fullName>
    </submittedName>
</protein>
<evidence type="ECO:0000259" key="9">
    <source>
        <dbReference type="PROSITE" id="PS50105"/>
    </source>
</evidence>
<reference evidence="11" key="3">
    <citation type="submission" date="2025-08" db="UniProtKB">
        <authorList>
            <consortium name="Ensembl"/>
        </authorList>
    </citation>
    <scope>IDENTIFICATION</scope>
</reference>
<dbReference type="InParanoid" id="W5KFX6"/>
<dbReference type="Pfam" id="PF00536">
    <property type="entry name" value="SAM_1"/>
    <property type="match status" value="1"/>
</dbReference>
<name>W5KFX6_ASTMX</name>